<keyword evidence="1" id="KW-0472">Membrane</keyword>
<evidence type="ECO:0000313" key="3">
    <source>
        <dbReference type="Proteomes" id="UP001555786"/>
    </source>
</evidence>
<proteinExistence type="predicted"/>
<keyword evidence="1" id="KW-1133">Transmembrane helix</keyword>
<evidence type="ECO:0000256" key="1">
    <source>
        <dbReference type="SAM" id="Phobius"/>
    </source>
</evidence>
<sequence length="122" mass="12430">MKALLYASLGVVLLGVGLYLQFGTAGVSPADRLRCEQAIEKVYGDSDEAKYTLLPKCNEPGMVAMMDTRIGGAGAEQAAQAIASANRSDLVGILINCALIGAGIGALGAAAAAFRQSKKQAA</sequence>
<reference evidence="2 3" key="1">
    <citation type="submission" date="2024-07" db="EMBL/GenBank/DDBJ databases">
        <title>Description of Labrys sedimenti sp. nov., isolated from a diclofenac-degrading enrichment culture.</title>
        <authorList>
            <person name="Tancsics A."/>
            <person name="Csepanyi A."/>
        </authorList>
    </citation>
    <scope>NUCLEOTIDE SEQUENCE [LARGE SCALE GENOMIC DNA]</scope>
    <source>
        <strain evidence="2 3">LMG 23578</strain>
    </source>
</reference>
<name>A0ABV3PLL7_9HYPH</name>
<keyword evidence="1" id="KW-0812">Transmembrane</keyword>
<comment type="caution">
    <text evidence="2">The sequence shown here is derived from an EMBL/GenBank/DDBJ whole genome shotgun (WGS) entry which is preliminary data.</text>
</comment>
<protein>
    <submittedName>
        <fullName evidence="2">Uncharacterized protein</fullName>
    </submittedName>
</protein>
<accession>A0ABV3PLL7</accession>
<dbReference type="Proteomes" id="UP001555786">
    <property type="component" value="Unassembled WGS sequence"/>
</dbReference>
<organism evidence="2 3">
    <name type="scientific">Labrys neptuniae</name>
    <dbReference type="NCBI Taxonomy" id="376174"/>
    <lineage>
        <taxon>Bacteria</taxon>
        <taxon>Pseudomonadati</taxon>
        <taxon>Pseudomonadota</taxon>
        <taxon>Alphaproteobacteria</taxon>
        <taxon>Hyphomicrobiales</taxon>
        <taxon>Xanthobacteraceae</taxon>
        <taxon>Labrys</taxon>
    </lineage>
</organism>
<keyword evidence="3" id="KW-1185">Reference proteome</keyword>
<evidence type="ECO:0000313" key="2">
    <source>
        <dbReference type="EMBL" id="MEW9306543.1"/>
    </source>
</evidence>
<gene>
    <name evidence="2" type="ORF">ABXS05_13415</name>
</gene>
<dbReference type="RefSeq" id="WP_311933811.1">
    <property type="nucleotide sequence ID" value="NZ_JAVSCS010000004.1"/>
</dbReference>
<feature type="transmembrane region" description="Helical" evidence="1">
    <location>
        <begin position="93"/>
        <end position="114"/>
    </location>
</feature>
<dbReference type="EMBL" id="JBFNQD010000003">
    <property type="protein sequence ID" value="MEW9306543.1"/>
    <property type="molecule type" value="Genomic_DNA"/>
</dbReference>